<evidence type="ECO:0000256" key="4">
    <source>
        <dbReference type="HAMAP-Rule" id="MF_00171"/>
    </source>
</evidence>
<dbReference type="EMBL" id="JAUTIX010000003">
    <property type="protein sequence ID" value="MDP0398053.1"/>
    <property type="molecule type" value="Genomic_DNA"/>
</dbReference>
<keyword evidence="2 4" id="KW-0819">tRNA processing</keyword>
<keyword evidence="3 4" id="KW-0413">Isomerase</keyword>
<dbReference type="GO" id="GO:0031119">
    <property type="term" value="P:tRNA pseudouridine synthesis"/>
    <property type="evidence" value="ECO:0007669"/>
    <property type="project" value="UniProtKB-UniRule"/>
</dbReference>
<dbReference type="NCBIfam" id="TIGR00071">
    <property type="entry name" value="hisT_truA"/>
    <property type="match status" value="1"/>
</dbReference>
<dbReference type="Gene3D" id="3.30.70.580">
    <property type="entry name" value="Pseudouridine synthase I, catalytic domain, N-terminal subdomain"/>
    <property type="match status" value="1"/>
</dbReference>
<dbReference type="InterPro" id="IPR001406">
    <property type="entry name" value="PsdUridine_synth_TruA"/>
</dbReference>
<evidence type="ECO:0000256" key="6">
    <source>
        <dbReference type="PIRSR" id="PIRSR001430-2"/>
    </source>
</evidence>
<evidence type="ECO:0000259" key="8">
    <source>
        <dbReference type="Pfam" id="PF01416"/>
    </source>
</evidence>
<dbReference type="InterPro" id="IPR020094">
    <property type="entry name" value="TruA/RsuA/RluB/E/F_N"/>
</dbReference>
<dbReference type="FunFam" id="3.30.70.580:FF:000008">
    <property type="entry name" value="tRNA pseudouridine synthase A"/>
    <property type="match status" value="1"/>
</dbReference>
<keyword evidence="10" id="KW-1185">Reference proteome</keyword>
<comment type="caution">
    <text evidence="4">Lacks conserved residue(s) required for the propagation of feature annotation.</text>
</comment>
<dbReference type="CDD" id="cd02570">
    <property type="entry name" value="PseudoU_synth_EcTruA"/>
    <property type="match status" value="1"/>
</dbReference>
<comment type="function">
    <text evidence="4">Formation of pseudouridine at positions 38, 39 and 40 in the anticodon stem and loop of transfer RNAs.</text>
</comment>
<evidence type="ECO:0000256" key="5">
    <source>
        <dbReference type="PIRSR" id="PIRSR001430-1"/>
    </source>
</evidence>
<accession>A0AA90NF90</accession>
<name>A0AA90NF90_9ACTN</name>
<dbReference type="InterPro" id="IPR020103">
    <property type="entry name" value="PsdUridine_synth_cat_dom_sf"/>
</dbReference>
<evidence type="ECO:0000256" key="2">
    <source>
        <dbReference type="ARBA" id="ARBA00022694"/>
    </source>
</evidence>
<dbReference type="Gene3D" id="3.30.70.660">
    <property type="entry name" value="Pseudouridine synthase I, catalytic domain, C-terminal subdomain"/>
    <property type="match status" value="1"/>
</dbReference>
<comment type="catalytic activity">
    <reaction evidence="4 7">
        <text>uridine(38/39/40) in tRNA = pseudouridine(38/39/40) in tRNA</text>
        <dbReference type="Rhea" id="RHEA:22376"/>
        <dbReference type="Rhea" id="RHEA-COMP:10085"/>
        <dbReference type="Rhea" id="RHEA-COMP:10087"/>
        <dbReference type="ChEBI" id="CHEBI:65314"/>
        <dbReference type="ChEBI" id="CHEBI:65315"/>
        <dbReference type="EC" id="5.4.99.12"/>
    </reaction>
</comment>
<evidence type="ECO:0000256" key="7">
    <source>
        <dbReference type="RuleBase" id="RU003792"/>
    </source>
</evidence>
<evidence type="ECO:0000313" key="9">
    <source>
        <dbReference type="EMBL" id="MDP0398053.1"/>
    </source>
</evidence>
<dbReference type="GO" id="GO:0160147">
    <property type="term" value="F:tRNA pseudouridine(38-40) synthase activity"/>
    <property type="evidence" value="ECO:0007669"/>
    <property type="project" value="UniProtKB-EC"/>
</dbReference>
<dbReference type="PANTHER" id="PTHR11142">
    <property type="entry name" value="PSEUDOURIDYLATE SYNTHASE"/>
    <property type="match status" value="1"/>
</dbReference>
<dbReference type="EC" id="5.4.99.12" evidence="4"/>
<evidence type="ECO:0000256" key="1">
    <source>
        <dbReference type="ARBA" id="ARBA00009375"/>
    </source>
</evidence>
<dbReference type="InterPro" id="IPR020097">
    <property type="entry name" value="PsdUridine_synth_TruA_a/b_dom"/>
</dbReference>
<feature type="binding site" evidence="4 6">
    <location>
        <position position="109"/>
    </location>
    <ligand>
        <name>substrate</name>
    </ligand>
</feature>
<dbReference type="PANTHER" id="PTHR11142:SF0">
    <property type="entry name" value="TRNA PSEUDOURIDINE SYNTHASE-LIKE 1"/>
    <property type="match status" value="1"/>
</dbReference>
<comment type="subunit">
    <text evidence="4">Homodimer.</text>
</comment>
<dbReference type="GO" id="GO:0003723">
    <property type="term" value="F:RNA binding"/>
    <property type="evidence" value="ECO:0007669"/>
    <property type="project" value="InterPro"/>
</dbReference>
<dbReference type="Proteomes" id="UP001178281">
    <property type="component" value="Unassembled WGS sequence"/>
</dbReference>
<protein>
    <recommendedName>
        <fullName evidence="4">tRNA pseudouridine synthase A</fullName>
        <ecNumber evidence="4">5.4.99.12</ecNumber>
    </recommendedName>
    <alternativeName>
        <fullName evidence="4">tRNA pseudouridine(38-40) synthase</fullName>
    </alternativeName>
    <alternativeName>
        <fullName evidence="4">tRNA pseudouridylate synthase I</fullName>
    </alternativeName>
    <alternativeName>
        <fullName evidence="4">tRNA-uridine isomerase I</fullName>
    </alternativeName>
</protein>
<dbReference type="PIRSF" id="PIRSF001430">
    <property type="entry name" value="tRNA_psdUrid_synth"/>
    <property type="match status" value="1"/>
</dbReference>
<dbReference type="SUPFAM" id="SSF55120">
    <property type="entry name" value="Pseudouridine synthase"/>
    <property type="match status" value="1"/>
</dbReference>
<dbReference type="Pfam" id="PF01416">
    <property type="entry name" value="PseudoU_synth_1"/>
    <property type="match status" value="2"/>
</dbReference>
<dbReference type="AlphaFoldDB" id="A0AA90NF90"/>
<feature type="domain" description="Pseudouridine synthase I TruA alpha/beta" evidence="8">
    <location>
        <begin position="143"/>
        <end position="245"/>
    </location>
</feature>
<reference evidence="9" key="1">
    <citation type="submission" date="2023-08" db="EMBL/GenBank/DDBJ databases">
        <title>The draft genome of Tsukamurella strandjordii strain 050030.</title>
        <authorList>
            <person name="Zhao F."/>
            <person name="Feng Y."/>
            <person name="Zong Z."/>
        </authorList>
    </citation>
    <scope>NUCLEOTIDE SEQUENCE</scope>
    <source>
        <strain evidence="9">050030</strain>
    </source>
</reference>
<evidence type="ECO:0000256" key="3">
    <source>
        <dbReference type="ARBA" id="ARBA00023235"/>
    </source>
</evidence>
<dbReference type="RefSeq" id="WP_305111054.1">
    <property type="nucleotide sequence ID" value="NZ_JAUTIX010000003.1"/>
</dbReference>
<feature type="domain" description="Pseudouridine synthase I TruA alpha/beta" evidence="8">
    <location>
        <begin position="9"/>
        <end position="102"/>
    </location>
</feature>
<gene>
    <name evidence="4 9" type="primary">truA</name>
    <name evidence="9" type="ORF">Q7X28_08950</name>
</gene>
<proteinExistence type="inferred from homology"/>
<evidence type="ECO:0000313" key="10">
    <source>
        <dbReference type="Proteomes" id="UP001178281"/>
    </source>
</evidence>
<dbReference type="InterPro" id="IPR020095">
    <property type="entry name" value="PsdUridine_synth_TruA_C"/>
</dbReference>
<comment type="similarity">
    <text evidence="1 4 7">Belongs to the tRNA pseudouridine synthase TruA family.</text>
</comment>
<sequence length="273" mass="30306">MTRYRLDIAYDGTDFSGWARQPERRTVCGVLEESFRTILRTEVQLTVAGRTDAGVHATGQVAHLDTDVALPDGLVRRLARLLPEDVRVTAITEAPEAFDARFSALRRHYEYRLTDAVYGANPLRARDTAPWRRPVDLDRMQAASDALLGLHDFAAFCRRREGATTVRELQRFAWRRDADGVCTAEVSADAFCWSMVRSLVGAVAAVGEGRRSVEWVAGLLDERERSSAINVAAACGLTLVRVDYPADHELAERNLITRERREVDGPSAGCCGD</sequence>
<dbReference type="HAMAP" id="MF_00171">
    <property type="entry name" value="TruA"/>
    <property type="match status" value="1"/>
</dbReference>
<comment type="caution">
    <text evidence="9">The sequence shown here is derived from an EMBL/GenBank/DDBJ whole genome shotgun (WGS) entry which is preliminary data.</text>
</comment>
<dbReference type="FunFam" id="3.30.70.660:FF:000003">
    <property type="entry name" value="tRNA pseudouridine synthase A"/>
    <property type="match status" value="1"/>
</dbReference>
<feature type="active site" description="Nucleophile" evidence="4 5">
    <location>
        <position position="52"/>
    </location>
</feature>
<organism evidence="9 10">
    <name type="scientific">Tsukamurella strandjordii</name>
    <dbReference type="NCBI Taxonomy" id="147577"/>
    <lineage>
        <taxon>Bacteria</taxon>
        <taxon>Bacillati</taxon>
        <taxon>Actinomycetota</taxon>
        <taxon>Actinomycetes</taxon>
        <taxon>Mycobacteriales</taxon>
        <taxon>Tsukamurellaceae</taxon>
        <taxon>Tsukamurella</taxon>
    </lineage>
</organism>